<dbReference type="AlphaFoldDB" id="A0A926HMF8"/>
<protein>
    <submittedName>
        <fullName evidence="3">DUF3592 domain-containing protein</fullName>
    </submittedName>
</protein>
<dbReference type="Proteomes" id="UP000654279">
    <property type="component" value="Unassembled WGS sequence"/>
</dbReference>
<keyword evidence="1" id="KW-0472">Membrane</keyword>
<feature type="transmembrane region" description="Helical" evidence="1">
    <location>
        <begin position="12"/>
        <end position="31"/>
    </location>
</feature>
<keyword evidence="1" id="KW-1133">Transmembrane helix</keyword>
<comment type="caution">
    <text evidence="3">The sequence shown here is derived from an EMBL/GenBank/DDBJ whole genome shotgun (WGS) entry which is preliminary data.</text>
</comment>
<evidence type="ECO:0000256" key="1">
    <source>
        <dbReference type="SAM" id="Phobius"/>
    </source>
</evidence>
<organism evidence="3 4">
    <name type="scientific">Luoshenia tenuis</name>
    <dbReference type="NCBI Taxonomy" id="2763654"/>
    <lineage>
        <taxon>Bacteria</taxon>
        <taxon>Bacillati</taxon>
        <taxon>Bacillota</taxon>
        <taxon>Clostridia</taxon>
        <taxon>Christensenellales</taxon>
        <taxon>Christensenellaceae</taxon>
        <taxon>Luoshenia</taxon>
    </lineage>
</organism>
<name>A0A926HMF8_9FIRM</name>
<gene>
    <name evidence="3" type="ORF">H8699_01255</name>
</gene>
<evidence type="ECO:0000313" key="4">
    <source>
        <dbReference type="Proteomes" id="UP000654279"/>
    </source>
</evidence>
<accession>A0A926HMF8</accession>
<reference evidence="3" key="1">
    <citation type="submission" date="2020-08" db="EMBL/GenBank/DDBJ databases">
        <title>Genome public.</title>
        <authorList>
            <person name="Liu C."/>
            <person name="Sun Q."/>
        </authorList>
    </citation>
    <scope>NUCLEOTIDE SEQUENCE</scope>
    <source>
        <strain evidence="3">NSJ-44</strain>
    </source>
</reference>
<evidence type="ECO:0000313" key="3">
    <source>
        <dbReference type="EMBL" id="MBC8528066.1"/>
    </source>
</evidence>
<dbReference type="RefSeq" id="WP_249284123.1">
    <property type="nucleotide sequence ID" value="NZ_JACRSO010000001.1"/>
</dbReference>
<keyword evidence="1" id="KW-0812">Transmembrane</keyword>
<evidence type="ECO:0000259" key="2">
    <source>
        <dbReference type="Pfam" id="PF12158"/>
    </source>
</evidence>
<feature type="domain" description="DUF3592" evidence="2">
    <location>
        <begin position="43"/>
        <end position="110"/>
    </location>
</feature>
<sequence length="155" mass="17233">MKRLSKASQKRWAALTVVLFAVAISICIYIARLQQYADWQMANGVVLQVERYTTGGKSPGSKRHHRIDYAYTVSGVGYTASDSYAGYDSDFAAGDQVEIWYDPGKPSLASFHKPHPGLDPYVPYFFAAPLVLGLLGRGRKTAQRKRRTRRKGSSA</sequence>
<feature type="transmembrane region" description="Helical" evidence="1">
    <location>
        <begin position="121"/>
        <end position="138"/>
    </location>
</feature>
<proteinExistence type="predicted"/>
<keyword evidence="4" id="KW-1185">Reference proteome</keyword>
<dbReference type="Pfam" id="PF12158">
    <property type="entry name" value="DUF3592"/>
    <property type="match status" value="1"/>
</dbReference>
<dbReference type="InterPro" id="IPR021994">
    <property type="entry name" value="DUF3592"/>
</dbReference>
<dbReference type="EMBL" id="JACRSO010000001">
    <property type="protein sequence ID" value="MBC8528066.1"/>
    <property type="molecule type" value="Genomic_DNA"/>
</dbReference>